<sequence>ESTPPHSPVLRRATQTTKHTLIHTPKGNLEKPINLTVMFLDCGRKLEYPERTHACTGENMQTPCRKTPAGKRTQHLFATRPQCYQLCSPITFQFRSIQFLFI</sequence>
<name>A0ABV0YY53_9TELE</name>
<comment type="caution">
    <text evidence="1">The sequence shown here is derived from an EMBL/GenBank/DDBJ whole genome shotgun (WGS) entry which is preliminary data.</text>
</comment>
<accession>A0ABV0YY53</accession>
<feature type="non-terminal residue" evidence="1">
    <location>
        <position position="1"/>
    </location>
</feature>
<evidence type="ECO:0000313" key="2">
    <source>
        <dbReference type="Proteomes" id="UP001469553"/>
    </source>
</evidence>
<keyword evidence="2" id="KW-1185">Reference proteome</keyword>
<gene>
    <name evidence="1" type="ORF">AMECASPLE_006483</name>
</gene>
<protein>
    <submittedName>
        <fullName evidence="1">Uncharacterized protein</fullName>
    </submittedName>
</protein>
<organism evidence="1 2">
    <name type="scientific">Ameca splendens</name>
    <dbReference type="NCBI Taxonomy" id="208324"/>
    <lineage>
        <taxon>Eukaryota</taxon>
        <taxon>Metazoa</taxon>
        <taxon>Chordata</taxon>
        <taxon>Craniata</taxon>
        <taxon>Vertebrata</taxon>
        <taxon>Euteleostomi</taxon>
        <taxon>Actinopterygii</taxon>
        <taxon>Neopterygii</taxon>
        <taxon>Teleostei</taxon>
        <taxon>Neoteleostei</taxon>
        <taxon>Acanthomorphata</taxon>
        <taxon>Ovalentaria</taxon>
        <taxon>Atherinomorphae</taxon>
        <taxon>Cyprinodontiformes</taxon>
        <taxon>Goodeidae</taxon>
        <taxon>Ameca</taxon>
    </lineage>
</organism>
<evidence type="ECO:0000313" key="1">
    <source>
        <dbReference type="EMBL" id="MEQ2298560.1"/>
    </source>
</evidence>
<dbReference type="EMBL" id="JAHRIP010047338">
    <property type="protein sequence ID" value="MEQ2298560.1"/>
    <property type="molecule type" value="Genomic_DNA"/>
</dbReference>
<proteinExistence type="predicted"/>
<reference evidence="1 2" key="1">
    <citation type="submission" date="2021-06" db="EMBL/GenBank/DDBJ databases">
        <authorList>
            <person name="Palmer J.M."/>
        </authorList>
    </citation>
    <scope>NUCLEOTIDE SEQUENCE [LARGE SCALE GENOMIC DNA]</scope>
    <source>
        <strain evidence="1 2">AS_MEX2019</strain>
        <tissue evidence="1">Muscle</tissue>
    </source>
</reference>
<dbReference type="Proteomes" id="UP001469553">
    <property type="component" value="Unassembled WGS sequence"/>
</dbReference>